<evidence type="ECO:0000256" key="3">
    <source>
        <dbReference type="ARBA" id="ARBA00022741"/>
    </source>
</evidence>
<dbReference type="InterPro" id="IPR004493">
    <property type="entry name" value="Leu-tRNA-synth_Ia_arc/euk"/>
</dbReference>
<evidence type="ECO:0000256" key="1">
    <source>
        <dbReference type="ARBA" id="ARBA00005594"/>
    </source>
</evidence>
<dbReference type="PANTHER" id="PTHR45794">
    <property type="entry name" value="LEUCYL-TRNA SYNTHETASE"/>
    <property type="match status" value="1"/>
</dbReference>
<dbReference type="AlphaFoldDB" id="A0A2I0JVR2"/>
<proteinExistence type="inferred from homology"/>
<reference evidence="7 8" key="1">
    <citation type="submission" date="2017-11" db="EMBL/GenBank/DDBJ databases">
        <title>De-novo sequencing of pomegranate (Punica granatum L.) genome.</title>
        <authorList>
            <person name="Akparov Z."/>
            <person name="Amiraslanov A."/>
            <person name="Hajiyeva S."/>
            <person name="Abbasov M."/>
            <person name="Kaur K."/>
            <person name="Hamwieh A."/>
            <person name="Solovyev V."/>
            <person name="Salamov A."/>
            <person name="Braich B."/>
            <person name="Kosarev P."/>
            <person name="Mahmoud A."/>
            <person name="Hajiyev E."/>
            <person name="Babayeva S."/>
            <person name="Izzatullayeva V."/>
            <person name="Mammadov A."/>
            <person name="Mammadov A."/>
            <person name="Sharifova S."/>
            <person name="Ojaghi J."/>
            <person name="Eynullazada K."/>
            <person name="Bayramov B."/>
            <person name="Abdulazimova A."/>
            <person name="Shahmuradov I."/>
        </authorList>
    </citation>
    <scope>NUCLEOTIDE SEQUENCE [LARGE SCALE GENOMIC DNA]</scope>
    <source>
        <strain evidence="8">cv. AG2017</strain>
        <tissue evidence="7">Leaf</tissue>
    </source>
</reference>
<comment type="caution">
    <text evidence="7">The sequence shown here is derived from an EMBL/GenBank/DDBJ whole genome shotgun (WGS) entry which is preliminary data.</text>
</comment>
<keyword evidence="8" id="KW-1185">Reference proteome</keyword>
<dbReference type="Gene3D" id="3.40.50.620">
    <property type="entry name" value="HUPs"/>
    <property type="match status" value="1"/>
</dbReference>
<dbReference type="EMBL" id="PGOL01001168">
    <property type="protein sequence ID" value="PKI60342.1"/>
    <property type="molecule type" value="Genomic_DNA"/>
</dbReference>
<keyword evidence="3" id="KW-0547">Nucleotide-binding</keyword>
<comment type="similarity">
    <text evidence="1">Belongs to the class-I aminoacyl-tRNA synthetase family.</text>
</comment>
<keyword evidence="4" id="KW-0067">ATP-binding</keyword>
<sequence length="226" mass="24573">MAVRAVIPSEDHPTDLCVVACVPDETAFKQSCQSATGLVAFGAMAIEEFSTDATRFSLAGAGDGVDDVHFVLDNANAAIMQLTRKLLDGTSDRSRIFLEIWPAFYLCQPVCLEGALEALKQSSIGQTSDFEETPGAVLTLLEILGRTRSSAPRIETPDCRLKNGKPCGDHDRASGQGVWPWYCTLIKMERVLEGKEVFLAAATLRPETMYGKTNAWVFARGPVRSL</sequence>
<evidence type="ECO:0000313" key="7">
    <source>
        <dbReference type="EMBL" id="PKI60342.1"/>
    </source>
</evidence>
<dbReference type="InterPro" id="IPR014729">
    <property type="entry name" value="Rossmann-like_a/b/a_fold"/>
</dbReference>
<protein>
    <submittedName>
        <fullName evidence="7">Uncharacterized protein</fullName>
    </submittedName>
</protein>
<evidence type="ECO:0000313" key="8">
    <source>
        <dbReference type="Proteomes" id="UP000233551"/>
    </source>
</evidence>
<evidence type="ECO:0000256" key="2">
    <source>
        <dbReference type="ARBA" id="ARBA00022598"/>
    </source>
</evidence>
<dbReference type="InterPro" id="IPR009008">
    <property type="entry name" value="Val/Leu/Ile-tRNA-synth_edit"/>
</dbReference>
<dbReference type="GO" id="GO:0006429">
    <property type="term" value="P:leucyl-tRNA aminoacylation"/>
    <property type="evidence" value="ECO:0007669"/>
    <property type="project" value="InterPro"/>
</dbReference>
<dbReference type="GO" id="GO:0004823">
    <property type="term" value="F:leucine-tRNA ligase activity"/>
    <property type="evidence" value="ECO:0007669"/>
    <property type="project" value="InterPro"/>
</dbReference>
<name>A0A2I0JVR2_PUNGR</name>
<gene>
    <name evidence="7" type="ORF">CRG98_019278</name>
</gene>
<dbReference type="PANTHER" id="PTHR45794:SF1">
    <property type="entry name" value="LEUCINE--TRNA LIGASE, CYTOPLASMIC"/>
    <property type="match status" value="1"/>
</dbReference>
<dbReference type="Proteomes" id="UP000233551">
    <property type="component" value="Unassembled WGS sequence"/>
</dbReference>
<dbReference type="Gene3D" id="3.90.740.10">
    <property type="entry name" value="Valyl/Leucyl/Isoleucyl-tRNA synthetase, editing domain"/>
    <property type="match status" value="1"/>
</dbReference>
<dbReference type="GO" id="GO:0002161">
    <property type="term" value="F:aminoacyl-tRNA deacylase activity"/>
    <property type="evidence" value="ECO:0007669"/>
    <property type="project" value="InterPro"/>
</dbReference>
<organism evidence="7 8">
    <name type="scientific">Punica granatum</name>
    <name type="common">Pomegranate</name>
    <dbReference type="NCBI Taxonomy" id="22663"/>
    <lineage>
        <taxon>Eukaryota</taxon>
        <taxon>Viridiplantae</taxon>
        <taxon>Streptophyta</taxon>
        <taxon>Embryophyta</taxon>
        <taxon>Tracheophyta</taxon>
        <taxon>Spermatophyta</taxon>
        <taxon>Magnoliopsida</taxon>
        <taxon>eudicotyledons</taxon>
        <taxon>Gunneridae</taxon>
        <taxon>Pentapetalae</taxon>
        <taxon>rosids</taxon>
        <taxon>malvids</taxon>
        <taxon>Myrtales</taxon>
        <taxon>Lythraceae</taxon>
        <taxon>Punica</taxon>
    </lineage>
</organism>
<evidence type="ECO:0000256" key="6">
    <source>
        <dbReference type="ARBA" id="ARBA00023146"/>
    </source>
</evidence>
<accession>A0A2I0JVR2</accession>
<keyword evidence="5" id="KW-0648">Protein biosynthesis</keyword>
<keyword evidence="2" id="KW-0436">Ligase</keyword>
<evidence type="ECO:0000256" key="4">
    <source>
        <dbReference type="ARBA" id="ARBA00022840"/>
    </source>
</evidence>
<dbReference type="STRING" id="22663.A0A2I0JVR2"/>
<keyword evidence="6" id="KW-0030">Aminoacyl-tRNA synthetase</keyword>
<evidence type="ECO:0000256" key="5">
    <source>
        <dbReference type="ARBA" id="ARBA00022917"/>
    </source>
</evidence>
<dbReference type="GO" id="GO:0005524">
    <property type="term" value="F:ATP binding"/>
    <property type="evidence" value="ECO:0007669"/>
    <property type="project" value="UniProtKB-KW"/>
</dbReference>